<keyword evidence="2" id="KW-1185">Reference proteome</keyword>
<dbReference type="EMBL" id="OOGT01000086">
    <property type="protein sequence ID" value="SPL70859.1"/>
    <property type="molecule type" value="Genomic_DNA"/>
</dbReference>
<dbReference type="Proteomes" id="UP000245974">
    <property type="component" value="Unassembled WGS sequence"/>
</dbReference>
<gene>
    <name evidence="1" type="ORF">KPC_2037</name>
</gene>
<sequence length="186" mass="20503">MKKTGSLKTYLSQLSQGNVGIRVGVLDASTYPDGTPVAQVAAIQEYGAEVDVPEHTTTIYRSVNERTGDFNRNGRFVRKDQSNFATTHVVPAHKIVIPPRPFFRKTIAEHRSGWIKSIGQLIQQNGDVKKSMLLLGEQVKGDLTETILTFTDPPNAPATIARKGFNAPLRETSRLSRSISVELVDD</sequence>
<dbReference type="InParanoid" id="A0A2U3MZY8"/>
<proteinExistence type="predicted"/>
<accession>A0A2U3MZY8</accession>
<evidence type="ECO:0000313" key="2">
    <source>
        <dbReference type="Proteomes" id="UP000245974"/>
    </source>
</evidence>
<evidence type="ECO:0000313" key="1">
    <source>
        <dbReference type="EMBL" id="SPL70859.1"/>
    </source>
</evidence>
<name>A0A2U3MZY8_9GAMM</name>
<organism evidence="1 2">
    <name type="scientific">Acinetobacter stercoris</name>
    <dbReference type="NCBI Taxonomy" id="2126983"/>
    <lineage>
        <taxon>Bacteria</taxon>
        <taxon>Pseudomonadati</taxon>
        <taxon>Pseudomonadota</taxon>
        <taxon>Gammaproteobacteria</taxon>
        <taxon>Moraxellales</taxon>
        <taxon>Moraxellaceae</taxon>
        <taxon>Acinetobacter</taxon>
    </lineage>
</organism>
<reference evidence="2" key="1">
    <citation type="submission" date="2018-03" db="EMBL/GenBank/DDBJ databases">
        <authorList>
            <person name="Blom J."/>
        </authorList>
    </citation>
    <scope>NUCLEOTIDE SEQUENCE [LARGE SCALE GENOMIC DNA]</scope>
    <source>
        <strain evidence="2">KPC-SM-21</strain>
    </source>
</reference>
<dbReference type="AlphaFoldDB" id="A0A2U3MZY8"/>
<protein>
    <submittedName>
        <fullName evidence="1">Uncharacterized protein</fullName>
    </submittedName>
</protein>